<gene>
    <name evidence="4" type="ORF">A1O7_01276</name>
</gene>
<comment type="caution">
    <text evidence="4">The sequence shown here is derived from an EMBL/GenBank/DDBJ whole genome shotgun (WGS) entry which is preliminary data.</text>
</comment>
<reference evidence="4 5" key="1">
    <citation type="submission" date="2013-03" db="EMBL/GenBank/DDBJ databases">
        <title>The Genome Sequence of Cladophialophora yegresii CBS 114405.</title>
        <authorList>
            <consortium name="The Broad Institute Genomics Platform"/>
            <person name="Cuomo C."/>
            <person name="de Hoog S."/>
            <person name="Gorbushina A."/>
            <person name="Walker B."/>
            <person name="Young S.K."/>
            <person name="Zeng Q."/>
            <person name="Gargeya S."/>
            <person name="Fitzgerald M."/>
            <person name="Haas B."/>
            <person name="Abouelleil A."/>
            <person name="Allen A.W."/>
            <person name="Alvarado L."/>
            <person name="Arachchi H.M."/>
            <person name="Berlin A.M."/>
            <person name="Chapman S.B."/>
            <person name="Gainer-Dewar J."/>
            <person name="Goldberg J."/>
            <person name="Griggs A."/>
            <person name="Gujja S."/>
            <person name="Hansen M."/>
            <person name="Howarth C."/>
            <person name="Imamovic A."/>
            <person name="Ireland A."/>
            <person name="Larimer J."/>
            <person name="McCowan C."/>
            <person name="Murphy C."/>
            <person name="Pearson M."/>
            <person name="Poon T.W."/>
            <person name="Priest M."/>
            <person name="Roberts A."/>
            <person name="Saif S."/>
            <person name="Shea T."/>
            <person name="Sisk P."/>
            <person name="Sykes S."/>
            <person name="Wortman J."/>
            <person name="Nusbaum C."/>
            <person name="Birren B."/>
        </authorList>
    </citation>
    <scope>NUCLEOTIDE SEQUENCE [LARGE SCALE GENOMIC DNA]</scope>
    <source>
        <strain evidence="4 5">CBS 114405</strain>
    </source>
</reference>
<dbReference type="RefSeq" id="XP_007753504.1">
    <property type="nucleotide sequence ID" value="XM_007755314.1"/>
</dbReference>
<feature type="signal peptide" evidence="2">
    <location>
        <begin position="1"/>
        <end position="17"/>
    </location>
</feature>
<dbReference type="SMART" id="SM00554">
    <property type="entry name" value="FAS1"/>
    <property type="match status" value="2"/>
</dbReference>
<sequence length="376" mass="38203">MLFKSLAISALAAAAIAQDLTTLLANTTQLSNLTTYLGLFPDLVGQLSSSQNITLLAPNNQAFSRFLNSSAGAALAQNDTALIQGLFTYHVLEGAYPNFTDIQFVPTLLQPTQYTNVTGGQVVQAVPGDNSTSFFSGLLNNASSTGAPLNFSGGVIHIIDEVLIIPQNVSETAIQANLTAVAGALTEADLAETVDYLTDVTVFAPNNAAFEAIGSALPNLTTEDLTSILQYHVIQGTVGYSNMLQNGSLMTVQGNNVTIAVVDGDVFVNSARVVVADVLVANGVVHVIDNVLNPNNATATANPSQETGAPVFSGASSASSIPFTSNVPTPTASAATESAPGATGASSSSSGAAMPVKTGAMGAAALFGGAALVMNM</sequence>
<dbReference type="GO" id="GO:0016236">
    <property type="term" value="P:macroautophagy"/>
    <property type="evidence" value="ECO:0007669"/>
    <property type="project" value="TreeGrafter"/>
</dbReference>
<name>W9WA01_9EURO</name>
<dbReference type="PANTHER" id="PTHR10900:SF77">
    <property type="entry name" value="FI19380P1"/>
    <property type="match status" value="1"/>
</dbReference>
<proteinExistence type="predicted"/>
<evidence type="ECO:0000313" key="4">
    <source>
        <dbReference type="EMBL" id="EXJ64937.1"/>
    </source>
</evidence>
<evidence type="ECO:0000256" key="2">
    <source>
        <dbReference type="SAM" id="SignalP"/>
    </source>
</evidence>
<dbReference type="HOGENOM" id="CLU_031281_2_3_1"/>
<dbReference type="GeneID" id="19175889"/>
<feature type="domain" description="FAS1" evidence="3">
    <location>
        <begin position="17"/>
        <end position="163"/>
    </location>
</feature>
<evidence type="ECO:0000313" key="5">
    <source>
        <dbReference type="Proteomes" id="UP000019473"/>
    </source>
</evidence>
<dbReference type="PANTHER" id="PTHR10900">
    <property type="entry name" value="PERIOSTIN-RELATED"/>
    <property type="match status" value="1"/>
</dbReference>
<feature type="domain" description="FAS1" evidence="3">
    <location>
        <begin position="165"/>
        <end position="292"/>
    </location>
</feature>
<keyword evidence="5" id="KW-1185">Reference proteome</keyword>
<dbReference type="InterPro" id="IPR050904">
    <property type="entry name" value="Adhesion/Biosynth-related"/>
</dbReference>
<dbReference type="AlphaFoldDB" id="W9WA01"/>
<protein>
    <recommendedName>
        <fullName evidence="3">FAS1 domain-containing protein</fullName>
    </recommendedName>
</protein>
<dbReference type="OrthoDB" id="286301at2759"/>
<keyword evidence="2" id="KW-0732">Signal</keyword>
<accession>W9WA01</accession>
<dbReference type="EMBL" id="AMGW01000001">
    <property type="protein sequence ID" value="EXJ64937.1"/>
    <property type="molecule type" value="Genomic_DNA"/>
</dbReference>
<dbReference type="Pfam" id="PF02469">
    <property type="entry name" value="Fasciclin"/>
    <property type="match status" value="2"/>
</dbReference>
<dbReference type="SUPFAM" id="SSF82153">
    <property type="entry name" value="FAS1 domain"/>
    <property type="match status" value="2"/>
</dbReference>
<dbReference type="PROSITE" id="PS50213">
    <property type="entry name" value="FAS1"/>
    <property type="match status" value="2"/>
</dbReference>
<feature type="region of interest" description="Disordered" evidence="1">
    <location>
        <begin position="328"/>
        <end position="351"/>
    </location>
</feature>
<dbReference type="eggNOG" id="KOG1437">
    <property type="taxonomic scope" value="Eukaryota"/>
</dbReference>
<dbReference type="Proteomes" id="UP000019473">
    <property type="component" value="Unassembled WGS sequence"/>
</dbReference>
<dbReference type="VEuPathDB" id="FungiDB:A1O7_01276"/>
<dbReference type="InterPro" id="IPR036378">
    <property type="entry name" value="FAS1_dom_sf"/>
</dbReference>
<evidence type="ECO:0000259" key="3">
    <source>
        <dbReference type="PROSITE" id="PS50213"/>
    </source>
</evidence>
<dbReference type="GO" id="GO:0000329">
    <property type="term" value="C:fungal-type vacuole membrane"/>
    <property type="evidence" value="ECO:0007669"/>
    <property type="project" value="TreeGrafter"/>
</dbReference>
<evidence type="ECO:0000256" key="1">
    <source>
        <dbReference type="SAM" id="MobiDB-lite"/>
    </source>
</evidence>
<feature type="chain" id="PRO_5004931014" description="FAS1 domain-containing protein" evidence="2">
    <location>
        <begin position="18"/>
        <end position="376"/>
    </location>
</feature>
<dbReference type="Gene3D" id="2.30.180.10">
    <property type="entry name" value="FAS1 domain"/>
    <property type="match status" value="2"/>
</dbReference>
<organism evidence="4 5">
    <name type="scientific">Cladophialophora yegresii CBS 114405</name>
    <dbReference type="NCBI Taxonomy" id="1182544"/>
    <lineage>
        <taxon>Eukaryota</taxon>
        <taxon>Fungi</taxon>
        <taxon>Dikarya</taxon>
        <taxon>Ascomycota</taxon>
        <taxon>Pezizomycotina</taxon>
        <taxon>Eurotiomycetes</taxon>
        <taxon>Chaetothyriomycetidae</taxon>
        <taxon>Chaetothyriales</taxon>
        <taxon>Herpotrichiellaceae</taxon>
        <taxon>Cladophialophora</taxon>
    </lineage>
</organism>
<dbReference type="InterPro" id="IPR000782">
    <property type="entry name" value="FAS1_domain"/>
</dbReference>
<dbReference type="FunFam" id="2.30.180.10:FF:000032">
    <property type="entry name" value="Fasciclin domain-containing protein, putative"/>
    <property type="match status" value="1"/>
</dbReference>
<dbReference type="STRING" id="1182544.W9WA01"/>